<dbReference type="Pfam" id="PF00571">
    <property type="entry name" value="CBS"/>
    <property type="match status" value="2"/>
</dbReference>
<feature type="transmembrane region" description="Helical" evidence="9">
    <location>
        <begin position="290"/>
        <end position="308"/>
    </location>
</feature>
<dbReference type="InterPro" id="IPR046342">
    <property type="entry name" value="CBS_dom_sf"/>
</dbReference>
<dbReference type="InterPro" id="IPR006668">
    <property type="entry name" value="Mg_transptr_MgtE_intracell_dom"/>
</dbReference>
<dbReference type="GO" id="GO:0046872">
    <property type="term" value="F:metal ion binding"/>
    <property type="evidence" value="ECO:0007669"/>
    <property type="project" value="UniProtKB-KW"/>
</dbReference>
<dbReference type="SUPFAM" id="SSF158791">
    <property type="entry name" value="MgtE N-terminal domain-like"/>
    <property type="match status" value="1"/>
</dbReference>
<keyword evidence="5 9" id="KW-0460">Magnesium</keyword>
<dbReference type="OrthoDB" id="9790355at2"/>
<dbReference type="Proteomes" id="UP000297475">
    <property type="component" value="Unassembled WGS sequence"/>
</dbReference>
<keyword evidence="4 9" id="KW-0812">Transmembrane</keyword>
<accession>A0A4Z0WIF5</accession>
<feature type="transmembrane region" description="Helical" evidence="9">
    <location>
        <begin position="389"/>
        <end position="416"/>
    </location>
</feature>
<dbReference type="NCBIfam" id="TIGR00400">
    <property type="entry name" value="mgtE"/>
    <property type="match status" value="1"/>
</dbReference>
<evidence type="ECO:0000256" key="5">
    <source>
        <dbReference type="ARBA" id="ARBA00022842"/>
    </source>
</evidence>
<feature type="transmembrane region" description="Helical" evidence="9">
    <location>
        <begin position="428"/>
        <end position="451"/>
    </location>
</feature>
<keyword evidence="9" id="KW-1003">Cell membrane</keyword>
<comment type="caution">
    <text evidence="11">The sequence shown here is derived from an EMBL/GenBank/DDBJ whole genome shotgun (WGS) entry which is preliminary data.</text>
</comment>
<dbReference type="SMART" id="SM00116">
    <property type="entry name" value="CBS"/>
    <property type="match status" value="2"/>
</dbReference>
<feature type="transmembrane region" description="Helical" evidence="9">
    <location>
        <begin position="364"/>
        <end position="383"/>
    </location>
</feature>
<keyword evidence="12" id="KW-1185">Reference proteome</keyword>
<dbReference type="PANTHER" id="PTHR41394:SF8">
    <property type="entry name" value="MAGNESIUM TRANSPORTER MGTE"/>
    <property type="match status" value="1"/>
</dbReference>
<sequence>MSDTTEAASQTLAEQLLEAIEQNDGEAMAILVNDMPAPDFAEFVREQALDLSHKLLSFLAIEQRARVFGYFQPEDQKALAEQMPQATLAELLTHMNSDERADLFNQLADNLKAQVMRLLAHNEREDLRLLASYAEGTAGALMSSDYVAVPARSTVAQAFEIIRATAPSAETVYDIYCIDHMGRLVGTVSLRQLILARKEARLEKVMATEVVTATVDEAQETVANLIAHYDLLALPIIDLGGRLVGIVTYDDAMDVAEQEATEDIHRGASVQPLDRGLSTSSLFAVYKSRVVWLVLLVFGNIFSGAGIAHFEDTIAAQVALVFFLPLLIGSGGNAGSQAATLIVRGLATGEVRMRDWFRLFGREVLIAAALGLTMALAIAPIGAIRGGEIIAMTVGLTMVTVVIFGSLAGLSLPFLLRRIGWDPATASAPLVTTLIDACGVLIYFGIATALLNLPAAT</sequence>
<name>A0A4Z0WIF5_9GAMM</name>
<dbReference type="SMART" id="SM00924">
    <property type="entry name" value="MgtE_N"/>
    <property type="match status" value="1"/>
</dbReference>
<evidence type="ECO:0000256" key="8">
    <source>
        <dbReference type="PROSITE-ProRule" id="PRU00703"/>
    </source>
</evidence>
<dbReference type="Gene3D" id="3.10.580.10">
    <property type="entry name" value="CBS-domain"/>
    <property type="match status" value="1"/>
</dbReference>
<dbReference type="Pfam" id="PF03448">
    <property type="entry name" value="MgtE_N"/>
    <property type="match status" value="1"/>
</dbReference>
<feature type="transmembrane region" description="Helical" evidence="9">
    <location>
        <begin position="314"/>
        <end position="343"/>
    </location>
</feature>
<dbReference type="Pfam" id="PF01769">
    <property type="entry name" value="MgtE"/>
    <property type="match status" value="1"/>
</dbReference>
<dbReference type="CDD" id="cd04606">
    <property type="entry name" value="CBS_pair_Mg_transporter"/>
    <property type="match status" value="1"/>
</dbReference>
<keyword evidence="9" id="KW-0479">Metal-binding</keyword>
<evidence type="ECO:0000313" key="11">
    <source>
        <dbReference type="EMBL" id="TGG95213.1"/>
    </source>
</evidence>
<evidence type="ECO:0000259" key="10">
    <source>
        <dbReference type="PROSITE" id="PS51371"/>
    </source>
</evidence>
<dbReference type="InterPro" id="IPR006667">
    <property type="entry name" value="SLC41_membr_dom"/>
</dbReference>
<feature type="domain" description="CBS" evidence="10">
    <location>
        <begin position="142"/>
        <end position="203"/>
    </location>
</feature>
<dbReference type="InterPro" id="IPR000644">
    <property type="entry name" value="CBS_dom"/>
</dbReference>
<dbReference type="Gene3D" id="1.10.357.20">
    <property type="entry name" value="SLC41 divalent cation transporters, integral membrane domain"/>
    <property type="match status" value="1"/>
</dbReference>
<keyword evidence="3 9" id="KW-0813">Transport</keyword>
<proteinExistence type="inferred from homology"/>
<evidence type="ECO:0000256" key="2">
    <source>
        <dbReference type="ARBA" id="ARBA00009749"/>
    </source>
</evidence>
<keyword evidence="8" id="KW-0129">CBS domain</keyword>
<comment type="function">
    <text evidence="9">Acts as a magnesium transporter.</text>
</comment>
<dbReference type="EMBL" id="SRMF01000001">
    <property type="protein sequence ID" value="TGG95213.1"/>
    <property type="molecule type" value="Genomic_DNA"/>
</dbReference>
<keyword evidence="6 9" id="KW-1133">Transmembrane helix</keyword>
<evidence type="ECO:0000313" key="12">
    <source>
        <dbReference type="Proteomes" id="UP000297475"/>
    </source>
</evidence>
<evidence type="ECO:0000256" key="6">
    <source>
        <dbReference type="ARBA" id="ARBA00022989"/>
    </source>
</evidence>
<protein>
    <recommendedName>
        <fullName evidence="9">Magnesium transporter MgtE</fullName>
    </recommendedName>
</protein>
<evidence type="ECO:0000256" key="7">
    <source>
        <dbReference type="ARBA" id="ARBA00023136"/>
    </source>
</evidence>
<dbReference type="SUPFAM" id="SSF54631">
    <property type="entry name" value="CBS-domain pair"/>
    <property type="match status" value="1"/>
</dbReference>
<dbReference type="InterPro" id="IPR006669">
    <property type="entry name" value="MgtE_transporter"/>
</dbReference>
<dbReference type="InterPro" id="IPR036739">
    <property type="entry name" value="SLC41_membr_dom_sf"/>
</dbReference>
<comment type="subunit">
    <text evidence="9">Homodimer.</text>
</comment>
<reference evidence="11 12" key="1">
    <citation type="submission" date="2019-04" db="EMBL/GenBank/DDBJ databases">
        <title>Natronospirillum operosus gen. nov., sp. nov., a haloalkaliphilic satellite isolated from decaying biomass of laboratory culture of cyanobacterium Geitlerinema sp. and proposal of Natronospirillaceae fam. nov. and Saccharospirillaceae fam. nov.</title>
        <authorList>
            <person name="Kevbrin V."/>
            <person name="Boltyanskaya Y."/>
            <person name="Koziaeva V."/>
            <person name="Grouzdev D.S."/>
            <person name="Park M."/>
            <person name="Cho J."/>
        </authorList>
    </citation>
    <scope>NUCLEOTIDE SEQUENCE [LARGE SCALE GENOMIC DNA]</scope>
    <source>
        <strain evidence="11 12">G-116</strain>
    </source>
</reference>
<dbReference type="PROSITE" id="PS51371">
    <property type="entry name" value="CBS"/>
    <property type="match status" value="2"/>
</dbReference>
<comment type="subcellular location">
    <subcellularLocation>
        <location evidence="9">Cell membrane</location>
        <topology evidence="9">Multi-pass membrane protein</topology>
    </subcellularLocation>
    <subcellularLocation>
        <location evidence="1">Membrane</location>
        <topology evidence="1">Multi-pass membrane protein</topology>
    </subcellularLocation>
</comment>
<dbReference type="GO" id="GO:0015095">
    <property type="term" value="F:magnesium ion transmembrane transporter activity"/>
    <property type="evidence" value="ECO:0007669"/>
    <property type="project" value="UniProtKB-UniRule"/>
</dbReference>
<dbReference type="RefSeq" id="WP_135480700.1">
    <property type="nucleotide sequence ID" value="NZ_SRMF01000001.1"/>
</dbReference>
<dbReference type="SUPFAM" id="SSF161093">
    <property type="entry name" value="MgtE membrane domain-like"/>
    <property type="match status" value="1"/>
</dbReference>
<feature type="domain" description="CBS" evidence="10">
    <location>
        <begin position="206"/>
        <end position="262"/>
    </location>
</feature>
<dbReference type="PANTHER" id="PTHR41394">
    <property type="entry name" value="MAGNESIUM TRANSPORTER MGTE"/>
    <property type="match status" value="1"/>
</dbReference>
<evidence type="ECO:0000256" key="1">
    <source>
        <dbReference type="ARBA" id="ARBA00004141"/>
    </source>
</evidence>
<evidence type="ECO:0000256" key="9">
    <source>
        <dbReference type="RuleBase" id="RU362011"/>
    </source>
</evidence>
<evidence type="ECO:0000256" key="4">
    <source>
        <dbReference type="ARBA" id="ARBA00022692"/>
    </source>
</evidence>
<dbReference type="GO" id="GO:0005886">
    <property type="term" value="C:plasma membrane"/>
    <property type="evidence" value="ECO:0007669"/>
    <property type="project" value="UniProtKB-SubCell"/>
</dbReference>
<organism evidence="11 12">
    <name type="scientific">Natronospirillum operosum</name>
    <dbReference type="NCBI Taxonomy" id="2759953"/>
    <lineage>
        <taxon>Bacteria</taxon>
        <taxon>Pseudomonadati</taxon>
        <taxon>Pseudomonadota</taxon>
        <taxon>Gammaproteobacteria</taxon>
        <taxon>Oceanospirillales</taxon>
        <taxon>Natronospirillaceae</taxon>
        <taxon>Natronospirillum</taxon>
    </lineage>
</organism>
<comment type="similarity">
    <text evidence="2 9">Belongs to the SLC41A transporter family.</text>
</comment>
<dbReference type="InterPro" id="IPR038076">
    <property type="entry name" value="MgtE_N_sf"/>
</dbReference>
<gene>
    <name evidence="11" type="primary">mgtE</name>
    <name evidence="11" type="ORF">E4656_01980</name>
</gene>
<evidence type="ECO:0000256" key="3">
    <source>
        <dbReference type="ARBA" id="ARBA00022448"/>
    </source>
</evidence>
<keyword evidence="7 9" id="KW-0472">Membrane</keyword>
<dbReference type="AlphaFoldDB" id="A0A4Z0WIF5"/>
<dbReference type="Gene3D" id="1.25.60.10">
    <property type="entry name" value="MgtE N-terminal domain-like"/>
    <property type="match status" value="1"/>
</dbReference>